<dbReference type="Proteomes" id="UP000271241">
    <property type="component" value="Unassembled WGS sequence"/>
</dbReference>
<organism evidence="1 2">
    <name type="scientific">Thamnocephalis sphaerospora</name>
    <dbReference type="NCBI Taxonomy" id="78915"/>
    <lineage>
        <taxon>Eukaryota</taxon>
        <taxon>Fungi</taxon>
        <taxon>Fungi incertae sedis</taxon>
        <taxon>Zoopagomycota</taxon>
        <taxon>Zoopagomycotina</taxon>
        <taxon>Zoopagomycetes</taxon>
        <taxon>Zoopagales</taxon>
        <taxon>Sigmoideomycetaceae</taxon>
        <taxon>Thamnocephalis</taxon>
    </lineage>
</organism>
<dbReference type="AlphaFoldDB" id="A0A4P9XHC2"/>
<protein>
    <submittedName>
        <fullName evidence="1">Uncharacterized protein</fullName>
    </submittedName>
</protein>
<reference evidence="2" key="1">
    <citation type="journal article" date="2018" name="Nat. Microbiol.">
        <title>Leveraging single-cell genomics to expand the fungal tree of life.</title>
        <authorList>
            <person name="Ahrendt S.R."/>
            <person name="Quandt C.A."/>
            <person name="Ciobanu D."/>
            <person name="Clum A."/>
            <person name="Salamov A."/>
            <person name="Andreopoulos B."/>
            <person name="Cheng J.F."/>
            <person name="Woyke T."/>
            <person name="Pelin A."/>
            <person name="Henrissat B."/>
            <person name="Reynolds N.K."/>
            <person name="Benny G.L."/>
            <person name="Smith M.E."/>
            <person name="James T.Y."/>
            <person name="Grigoriev I.V."/>
        </authorList>
    </citation>
    <scope>NUCLEOTIDE SEQUENCE [LARGE SCALE GENOMIC DNA]</scope>
    <source>
        <strain evidence="2">RSA 1356</strain>
    </source>
</reference>
<evidence type="ECO:0000313" key="2">
    <source>
        <dbReference type="Proteomes" id="UP000271241"/>
    </source>
</evidence>
<sequence>LDKEAVLRGLPRCGTAALGFTPPVVSFSVIFVFDLGPVLVACAVAFTLGDLAAPLGVAGTLVFRVPADDGAIAVEPGVFSFAVSDTGTLAALVSLARRPVPRTLLDPPRPPRLPAPAPPRDRLRAAVAAFAGVPPDGVSRPAGVAASAMSTVLADVRGPPAQSPASTPLALRASQLVVR</sequence>
<dbReference type="EMBL" id="KZ993291">
    <property type="protein sequence ID" value="RKP05063.1"/>
    <property type="molecule type" value="Genomic_DNA"/>
</dbReference>
<evidence type="ECO:0000313" key="1">
    <source>
        <dbReference type="EMBL" id="RKP05063.1"/>
    </source>
</evidence>
<keyword evidence="2" id="KW-1185">Reference proteome</keyword>
<name>A0A4P9XHC2_9FUNG</name>
<gene>
    <name evidence="1" type="ORF">THASP1DRAFT_26388</name>
</gene>
<accession>A0A4P9XHC2</accession>
<proteinExistence type="predicted"/>
<feature type="non-terminal residue" evidence="1">
    <location>
        <position position="1"/>
    </location>
</feature>